<organism evidence="1 2">
    <name type="scientific">Abeliophyllum distichum</name>
    <dbReference type="NCBI Taxonomy" id="126358"/>
    <lineage>
        <taxon>Eukaryota</taxon>
        <taxon>Viridiplantae</taxon>
        <taxon>Streptophyta</taxon>
        <taxon>Embryophyta</taxon>
        <taxon>Tracheophyta</taxon>
        <taxon>Spermatophyta</taxon>
        <taxon>Magnoliopsida</taxon>
        <taxon>eudicotyledons</taxon>
        <taxon>Gunneridae</taxon>
        <taxon>Pentapetalae</taxon>
        <taxon>asterids</taxon>
        <taxon>lamiids</taxon>
        <taxon>Lamiales</taxon>
        <taxon>Oleaceae</taxon>
        <taxon>Forsythieae</taxon>
        <taxon>Abeliophyllum</taxon>
    </lineage>
</organism>
<protein>
    <submittedName>
        <fullName evidence="1">Uncharacterized protein</fullName>
    </submittedName>
</protein>
<sequence length="102" mass="11354">MTPTKLTQRGIDRVINIGSDSPHNTLLINAETRDSSNECPIELRSCSQMDISGCHNGQKRKDSTRRYKEKARKIRSVDLSYSMEHLASVGEALAASCQMGQE</sequence>
<dbReference type="AlphaFoldDB" id="A0ABD1UMW5"/>
<proteinExistence type="predicted"/>
<reference evidence="2" key="1">
    <citation type="submission" date="2024-07" db="EMBL/GenBank/DDBJ databases">
        <title>Two chromosome-level genome assemblies of Korean endemic species Abeliophyllum distichum and Forsythia ovata (Oleaceae).</title>
        <authorList>
            <person name="Jang H."/>
        </authorList>
    </citation>
    <scope>NUCLEOTIDE SEQUENCE [LARGE SCALE GENOMIC DNA]</scope>
</reference>
<keyword evidence="2" id="KW-1185">Reference proteome</keyword>
<evidence type="ECO:0000313" key="1">
    <source>
        <dbReference type="EMBL" id="KAL2525798.1"/>
    </source>
</evidence>
<evidence type="ECO:0000313" key="2">
    <source>
        <dbReference type="Proteomes" id="UP001604336"/>
    </source>
</evidence>
<accession>A0ABD1UMW5</accession>
<name>A0ABD1UMW5_9LAMI</name>
<gene>
    <name evidence="1" type="ORF">Adt_10852</name>
</gene>
<comment type="caution">
    <text evidence="1">The sequence shown here is derived from an EMBL/GenBank/DDBJ whole genome shotgun (WGS) entry which is preliminary data.</text>
</comment>
<dbReference type="Proteomes" id="UP001604336">
    <property type="component" value="Unassembled WGS sequence"/>
</dbReference>
<dbReference type="EMBL" id="JBFOLK010000003">
    <property type="protein sequence ID" value="KAL2525798.1"/>
    <property type="molecule type" value="Genomic_DNA"/>
</dbReference>